<dbReference type="EnsemblPlants" id="Kaladp0039s0446.1.v1.1">
    <property type="protein sequence ID" value="Kaladp0039s0446.1.v1.1"/>
    <property type="gene ID" value="Kaladp0039s0446.v1.1"/>
</dbReference>
<accession>A0A7N0TLA0</accession>
<dbReference type="Gramene" id="Kaladp0039s0446.1.v1.1">
    <property type="protein sequence ID" value="Kaladp0039s0446.1.v1.1"/>
    <property type="gene ID" value="Kaladp0039s0446.v1.1"/>
</dbReference>
<sequence length="120" mass="13926">MSMMERRSAVWRRGREISSWLMATVFELATSKLYESHDIRATSADAKILKPRTEEPYLFTFRKSEPQCLHQVPRGLEMGIGTMARCVICYVMDGSKNSVFVMEKVLHEFNHVHQQDDEEG</sequence>
<evidence type="ECO:0000313" key="2">
    <source>
        <dbReference type="Proteomes" id="UP000594263"/>
    </source>
</evidence>
<name>A0A7N0TLA0_KALFE</name>
<reference evidence="1" key="1">
    <citation type="submission" date="2021-01" db="UniProtKB">
        <authorList>
            <consortium name="EnsemblPlants"/>
        </authorList>
    </citation>
    <scope>IDENTIFICATION</scope>
</reference>
<protein>
    <submittedName>
        <fullName evidence="1">Uncharacterized protein</fullName>
    </submittedName>
</protein>
<evidence type="ECO:0000313" key="1">
    <source>
        <dbReference type="EnsemblPlants" id="Kaladp0039s0446.1.v1.1"/>
    </source>
</evidence>
<proteinExistence type="predicted"/>
<dbReference type="Proteomes" id="UP000594263">
    <property type="component" value="Unplaced"/>
</dbReference>
<organism evidence="1 2">
    <name type="scientific">Kalanchoe fedtschenkoi</name>
    <name type="common">Lavender scallops</name>
    <name type="synonym">South American air plant</name>
    <dbReference type="NCBI Taxonomy" id="63787"/>
    <lineage>
        <taxon>Eukaryota</taxon>
        <taxon>Viridiplantae</taxon>
        <taxon>Streptophyta</taxon>
        <taxon>Embryophyta</taxon>
        <taxon>Tracheophyta</taxon>
        <taxon>Spermatophyta</taxon>
        <taxon>Magnoliopsida</taxon>
        <taxon>eudicotyledons</taxon>
        <taxon>Gunneridae</taxon>
        <taxon>Pentapetalae</taxon>
        <taxon>Saxifragales</taxon>
        <taxon>Crassulaceae</taxon>
        <taxon>Kalanchoe</taxon>
    </lineage>
</organism>
<dbReference type="AlphaFoldDB" id="A0A7N0TLA0"/>
<keyword evidence="2" id="KW-1185">Reference proteome</keyword>